<dbReference type="EMBL" id="JBJJXI010000003">
    <property type="protein sequence ID" value="KAL3407668.1"/>
    <property type="molecule type" value="Genomic_DNA"/>
</dbReference>
<keyword evidence="1" id="KW-0067">ATP-binding</keyword>
<feature type="domain" description="Helitron helicase-like" evidence="3">
    <location>
        <begin position="216"/>
        <end position="401"/>
    </location>
</feature>
<dbReference type="SUPFAM" id="SSF52540">
    <property type="entry name" value="P-loop containing nucleoside triphosphate hydrolases"/>
    <property type="match status" value="2"/>
</dbReference>
<keyword evidence="1" id="KW-0547">Nucleotide-binding</keyword>
<evidence type="ECO:0000259" key="3">
    <source>
        <dbReference type="Pfam" id="PF14214"/>
    </source>
</evidence>
<dbReference type="GO" id="GO:0005524">
    <property type="term" value="F:ATP binding"/>
    <property type="evidence" value="ECO:0007669"/>
    <property type="project" value="UniProtKB-KW"/>
</dbReference>
<evidence type="ECO:0000259" key="2">
    <source>
        <dbReference type="Pfam" id="PF05970"/>
    </source>
</evidence>
<dbReference type="Pfam" id="PF14214">
    <property type="entry name" value="Helitron_like_N"/>
    <property type="match status" value="1"/>
</dbReference>
<accession>A0ABD2XTS3</accession>
<reference evidence="5 6" key="1">
    <citation type="journal article" date="2024" name="bioRxiv">
        <title>A reference genome for Trichogramma kaykai: A tiny desert-dwelling parasitoid wasp with competing sex-ratio distorters.</title>
        <authorList>
            <person name="Culotta J."/>
            <person name="Lindsey A.R."/>
        </authorList>
    </citation>
    <scope>NUCLEOTIDE SEQUENCE [LARGE SCALE GENOMIC DNA]</scope>
    <source>
        <strain evidence="5 6">KSX58</strain>
    </source>
</reference>
<evidence type="ECO:0000256" key="1">
    <source>
        <dbReference type="RuleBase" id="RU363044"/>
    </source>
</evidence>
<keyword evidence="1" id="KW-0347">Helicase</keyword>
<dbReference type="Proteomes" id="UP001627154">
    <property type="component" value="Unassembled WGS sequence"/>
</dbReference>
<keyword evidence="1" id="KW-0234">DNA repair</keyword>
<dbReference type="EC" id="5.6.2.3" evidence="1"/>
<dbReference type="CDD" id="cd18809">
    <property type="entry name" value="SF1_C_RecD"/>
    <property type="match status" value="1"/>
</dbReference>
<keyword evidence="1" id="KW-0378">Hydrolase</keyword>
<dbReference type="InterPro" id="IPR051055">
    <property type="entry name" value="PIF1_helicase"/>
</dbReference>
<evidence type="ECO:0000313" key="6">
    <source>
        <dbReference type="Proteomes" id="UP001627154"/>
    </source>
</evidence>
<keyword evidence="1" id="KW-0233">DNA recombination</keyword>
<evidence type="ECO:0000313" key="5">
    <source>
        <dbReference type="EMBL" id="KAL3407668.1"/>
    </source>
</evidence>
<proteinExistence type="inferred from homology"/>
<comment type="similarity">
    <text evidence="1">Belongs to the helicase family.</text>
</comment>
<evidence type="ECO:0000259" key="4">
    <source>
        <dbReference type="Pfam" id="PF20209"/>
    </source>
</evidence>
<dbReference type="InterPro" id="IPR025476">
    <property type="entry name" value="Helitron_helicase-like"/>
</dbReference>
<name>A0ABD2XTS3_9HYME</name>
<feature type="domain" description="DUF6570" evidence="4">
    <location>
        <begin position="1"/>
        <end position="114"/>
    </location>
</feature>
<keyword evidence="1" id="KW-0227">DNA damage</keyword>
<dbReference type="GO" id="GO:0006310">
    <property type="term" value="P:DNA recombination"/>
    <property type="evidence" value="ECO:0007669"/>
    <property type="project" value="UniProtKB-KW"/>
</dbReference>
<dbReference type="GO" id="GO:0043139">
    <property type="term" value="F:5'-3' DNA helicase activity"/>
    <property type="evidence" value="ECO:0007669"/>
    <property type="project" value="UniProtKB-EC"/>
</dbReference>
<dbReference type="PANTHER" id="PTHR47642:SF5">
    <property type="entry name" value="ATP-DEPENDENT DNA HELICASE"/>
    <property type="match status" value="1"/>
</dbReference>
<dbReference type="GO" id="GO:0006281">
    <property type="term" value="P:DNA repair"/>
    <property type="evidence" value="ECO:0007669"/>
    <property type="project" value="UniProtKB-KW"/>
</dbReference>
<comment type="catalytic activity">
    <reaction evidence="1">
        <text>ATP + H2O = ADP + phosphate + H(+)</text>
        <dbReference type="Rhea" id="RHEA:13065"/>
        <dbReference type="ChEBI" id="CHEBI:15377"/>
        <dbReference type="ChEBI" id="CHEBI:15378"/>
        <dbReference type="ChEBI" id="CHEBI:30616"/>
        <dbReference type="ChEBI" id="CHEBI:43474"/>
        <dbReference type="ChEBI" id="CHEBI:456216"/>
        <dbReference type="EC" id="5.6.2.3"/>
    </reaction>
</comment>
<dbReference type="Gene3D" id="3.40.50.300">
    <property type="entry name" value="P-loop containing nucleotide triphosphate hydrolases"/>
    <property type="match status" value="2"/>
</dbReference>
<dbReference type="Pfam" id="PF20209">
    <property type="entry name" value="DUF6570"/>
    <property type="match status" value="1"/>
</dbReference>
<dbReference type="InterPro" id="IPR010285">
    <property type="entry name" value="DNA_helicase_pif1-like_DEAD"/>
</dbReference>
<protein>
    <recommendedName>
        <fullName evidence="1">ATP-dependent DNA helicase</fullName>
        <ecNumber evidence="1">5.6.2.3</ecNumber>
    </recommendedName>
</protein>
<dbReference type="PANTHER" id="PTHR47642">
    <property type="entry name" value="ATP-DEPENDENT DNA HELICASE"/>
    <property type="match status" value="1"/>
</dbReference>
<comment type="caution">
    <text evidence="5">The sequence shown here is derived from an EMBL/GenBank/DDBJ whole genome shotgun (WGS) entry which is preliminary data.</text>
</comment>
<gene>
    <name evidence="5" type="ORF">TKK_000342</name>
</gene>
<dbReference type="Pfam" id="PF05970">
    <property type="entry name" value="PIF1"/>
    <property type="match status" value="1"/>
</dbReference>
<feature type="domain" description="DNA helicase Pif1-like DEAD-box helicase" evidence="2">
    <location>
        <begin position="770"/>
        <end position="971"/>
    </location>
</feature>
<comment type="cofactor">
    <cofactor evidence="1">
        <name>Mg(2+)</name>
        <dbReference type="ChEBI" id="CHEBI:18420"/>
    </cofactor>
</comment>
<dbReference type="GO" id="GO:0016787">
    <property type="term" value="F:hydrolase activity"/>
    <property type="evidence" value="ECO:0007669"/>
    <property type="project" value="UniProtKB-KW"/>
</dbReference>
<keyword evidence="6" id="KW-1185">Reference proteome</keyword>
<dbReference type="InterPro" id="IPR027417">
    <property type="entry name" value="P-loop_NTPase"/>
</dbReference>
<dbReference type="InterPro" id="IPR046700">
    <property type="entry name" value="DUF6570"/>
</dbReference>
<sequence length="1314" mass="151091">MDPGEIPAELQDLTYIEQMLISRVHPVVSLYRVNGGQYAYSRSVINFTQNIHEYIDTLPMNVEELTSTILFNRDTAHGVAQFRVRSDKVLRALLWLKRHNIYYKDISISYDNLDKLPSDGQIVSMLKNMNIVESIETLDSDASSELDDHYIINLQSTDQEQYINKELELPYPTCETKPLNEFESEGYIACAFPVLFPYGTCDFLQSRIHSITCLNYFKFLMCYKDGRFAKDPRFRYFELNTILPHNAITQSNLYVKKFKLSDLTVLELRDLIKNDSSKLTNIMVHCARIKSTKSYWSRRYRELTNMVDQIGKPTIFFTLSAADYHWPDLFRLLAPSTDYSDLQSEQKRNLMHDNPLIVGYFFKERVELFMSKVLIPVFRVKDYWYRFEWQNRGSPHVHGLLYLQDEPEFIVNDLSEDHIHKIQEYFDMLCLAINPKSANPTCSNHPSQQRFSDISAAEYENDLGELINAFQRHTKCGTHCYRRGNANTHCRFKFPKDVQESSSIDDKHGYYEFFPRRNDPYVQRFNNVVTQIWRANTDFTPILDINAVVKYIVKYTTKSETASFSYMNVINSLCKHSDDVTSAKSCVMKLLISSVTERDYSAQEVTHLLMGWSLMKSTRNFVSLILYKENWKKYELNEEDVNRNSNSIIDKYIDRPLIYNDLSLFRFAQTINVYGNRYVKSRKENVVLVLPKLKLSDDLDSDLYYKQQCTLHIPFRQSVDELSKLCDNNNEHPCENATRSVKNSSNLQKITLSPEQLKVIQICRTQIQHIQSNIGDISDQIIKRVIIQGKAGSGKSTLINAIVQEVTDALGCDAIAIIAPTGAAALNVNGSTIHSFFKIPIFHNKFEPLNSHSQRNFQLEHKALKFLIIDEMFMIGAKTLGEIESRCHELFPSRDDSFAGLYVFMFGDYKQLSPVKDVALYNNSVSDAMATKGAIVFQSFQLFIELSISHRQGNDRIFSKLLDNLANGDISVDEYNMLSQRKMSLLDETEMRRFYGAIHLIPTNDLVRQKNECCLRELGTPVLCINAQINGDVHKVNDDYCGLAPSLYLAIGCRVMLTQNIWVNGGLVNGSIGTVRAILYEENVSPPNLPSYVIIQFPLYHGPFIHDNLFPIKPVTRSYEKRGIICTIKQFPLKLAYACTIHKAQGMTLPTAIIDIGEKEFSAGITYVALSRLRPGDRAAFLLTAQALLQHKAVDDAQRDWFGRCARIMLGTPYEVCLNLLCHGHEDDEDQIYQGDRDAFWLATLTLARHERMDDAHKNWFAVCVEAMLKSYSVTYSGPQCHEENWEPEEDGVCPMCLKKLSEKPPSPGPWYIL</sequence>
<organism evidence="5 6">
    <name type="scientific">Trichogramma kaykai</name>
    <dbReference type="NCBI Taxonomy" id="54128"/>
    <lineage>
        <taxon>Eukaryota</taxon>
        <taxon>Metazoa</taxon>
        <taxon>Ecdysozoa</taxon>
        <taxon>Arthropoda</taxon>
        <taxon>Hexapoda</taxon>
        <taxon>Insecta</taxon>
        <taxon>Pterygota</taxon>
        <taxon>Neoptera</taxon>
        <taxon>Endopterygota</taxon>
        <taxon>Hymenoptera</taxon>
        <taxon>Apocrita</taxon>
        <taxon>Proctotrupomorpha</taxon>
        <taxon>Chalcidoidea</taxon>
        <taxon>Trichogrammatidae</taxon>
        <taxon>Trichogramma</taxon>
    </lineage>
</organism>